<evidence type="ECO:0000313" key="1">
    <source>
        <dbReference type="EMBL" id="KAK8945974.1"/>
    </source>
</evidence>
<comment type="caution">
    <text evidence="1">The sequence shown here is derived from an EMBL/GenBank/DDBJ whole genome shotgun (WGS) entry which is preliminary data.</text>
</comment>
<accession>A0ABR2LNS1</accession>
<keyword evidence="2" id="KW-1185">Reference proteome</keyword>
<evidence type="ECO:0000313" key="2">
    <source>
        <dbReference type="Proteomes" id="UP001412067"/>
    </source>
</evidence>
<gene>
    <name evidence="1" type="ORF">KSP40_PGU018500</name>
</gene>
<proteinExistence type="predicted"/>
<organism evidence="1 2">
    <name type="scientific">Platanthera guangdongensis</name>
    <dbReference type="NCBI Taxonomy" id="2320717"/>
    <lineage>
        <taxon>Eukaryota</taxon>
        <taxon>Viridiplantae</taxon>
        <taxon>Streptophyta</taxon>
        <taxon>Embryophyta</taxon>
        <taxon>Tracheophyta</taxon>
        <taxon>Spermatophyta</taxon>
        <taxon>Magnoliopsida</taxon>
        <taxon>Liliopsida</taxon>
        <taxon>Asparagales</taxon>
        <taxon>Orchidaceae</taxon>
        <taxon>Orchidoideae</taxon>
        <taxon>Orchideae</taxon>
        <taxon>Orchidinae</taxon>
        <taxon>Platanthera</taxon>
    </lineage>
</organism>
<protein>
    <submittedName>
        <fullName evidence="1">Uncharacterized protein</fullName>
    </submittedName>
</protein>
<name>A0ABR2LNS1_9ASPA</name>
<dbReference type="EMBL" id="JBBWWR010000017">
    <property type="protein sequence ID" value="KAK8945974.1"/>
    <property type="molecule type" value="Genomic_DNA"/>
</dbReference>
<sequence>MTEIGVRTLTILAHQRCICPRPPPWTAVRATPTPLLAHAATAGCWKLQHEDPDHTAHPLTVSLPAENFLRRDLLGGDLPAEIYSGRDLSCLLYIFSFRVPAGLNTAATVASFAATTVKPNSPERRRSEYLRPLPLRLLPSRFYLVFRFMEIAPAARQFFVRQLRIPLFAARSLSFASGSSSSSLIVNAGS</sequence>
<dbReference type="Proteomes" id="UP001412067">
    <property type="component" value="Unassembled WGS sequence"/>
</dbReference>
<reference evidence="1 2" key="1">
    <citation type="journal article" date="2022" name="Nat. Plants">
        <title>Genomes of leafy and leafless Platanthera orchids illuminate the evolution of mycoheterotrophy.</title>
        <authorList>
            <person name="Li M.H."/>
            <person name="Liu K.W."/>
            <person name="Li Z."/>
            <person name="Lu H.C."/>
            <person name="Ye Q.L."/>
            <person name="Zhang D."/>
            <person name="Wang J.Y."/>
            <person name="Li Y.F."/>
            <person name="Zhong Z.M."/>
            <person name="Liu X."/>
            <person name="Yu X."/>
            <person name="Liu D.K."/>
            <person name="Tu X.D."/>
            <person name="Liu B."/>
            <person name="Hao Y."/>
            <person name="Liao X.Y."/>
            <person name="Jiang Y.T."/>
            <person name="Sun W.H."/>
            <person name="Chen J."/>
            <person name="Chen Y.Q."/>
            <person name="Ai Y."/>
            <person name="Zhai J.W."/>
            <person name="Wu S.S."/>
            <person name="Zhou Z."/>
            <person name="Hsiao Y.Y."/>
            <person name="Wu W.L."/>
            <person name="Chen Y.Y."/>
            <person name="Lin Y.F."/>
            <person name="Hsu J.L."/>
            <person name="Li C.Y."/>
            <person name="Wang Z.W."/>
            <person name="Zhao X."/>
            <person name="Zhong W.Y."/>
            <person name="Ma X.K."/>
            <person name="Ma L."/>
            <person name="Huang J."/>
            <person name="Chen G.Z."/>
            <person name="Huang M.Z."/>
            <person name="Huang L."/>
            <person name="Peng D.H."/>
            <person name="Luo Y.B."/>
            <person name="Zou S.Q."/>
            <person name="Chen S.P."/>
            <person name="Lan S."/>
            <person name="Tsai W.C."/>
            <person name="Van de Peer Y."/>
            <person name="Liu Z.J."/>
        </authorList>
    </citation>
    <scope>NUCLEOTIDE SEQUENCE [LARGE SCALE GENOMIC DNA]</scope>
    <source>
        <strain evidence="1">Lor288</strain>
    </source>
</reference>